<proteinExistence type="predicted"/>
<feature type="non-terminal residue" evidence="1">
    <location>
        <position position="1"/>
    </location>
</feature>
<comment type="caution">
    <text evidence="1">The sequence shown here is derived from an EMBL/GenBank/DDBJ whole genome shotgun (WGS) entry which is preliminary data.</text>
</comment>
<evidence type="ECO:0000313" key="2">
    <source>
        <dbReference type="Proteomes" id="UP000789920"/>
    </source>
</evidence>
<keyword evidence="2" id="KW-1185">Reference proteome</keyword>
<dbReference type="EMBL" id="CAJVQC010022583">
    <property type="protein sequence ID" value="CAG8718697.1"/>
    <property type="molecule type" value="Genomic_DNA"/>
</dbReference>
<organism evidence="1 2">
    <name type="scientific">Racocetra persica</name>
    <dbReference type="NCBI Taxonomy" id="160502"/>
    <lineage>
        <taxon>Eukaryota</taxon>
        <taxon>Fungi</taxon>
        <taxon>Fungi incertae sedis</taxon>
        <taxon>Mucoromycota</taxon>
        <taxon>Glomeromycotina</taxon>
        <taxon>Glomeromycetes</taxon>
        <taxon>Diversisporales</taxon>
        <taxon>Gigasporaceae</taxon>
        <taxon>Racocetra</taxon>
    </lineage>
</organism>
<protein>
    <submittedName>
        <fullName evidence="1">7892_t:CDS:1</fullName>
    </submittedName>
</protein>
<dbReference type="Proteomes" id="UP000789920">
    <property type="component" value="Unassembled WGS sequence"/>
</dbReference>
<accession>A0ACA9PQQ3</accession>
<sequence>TAFNTRRKKACLIISAHHNPQSISELVQFKHIAKPEYIMDLSGRILVYLEQLDDYNAIILATNADFTKAYIKAGIKKGANRPMVSEQDLNNAQGLNHRTYLSKPKAKQIQVPSAVSNQRQGYIDLARAQQGLKPEDLLPDL</sequence>
<evidence type="ECO:0000313" key="1">
    <source>
        <dbReference type="EMBL" id="CAG8718697.1"/>
    </source>
</evidence>
<reference evidence="1" key="1">
    <citation type="submission" date="2021-06" db="EMBL/GenBank/DDBJ databases">
        <authorList>
            <person name="Kallberg Y."/>
            <person name="Tangrot J."/>
            <person name="Rosling A."/>
        </authorList>
    </citation>
    <scope>NUCLEOTIDE SEQUENCE</scope>
    <source>
        <strain evidence="1">MA461A</strain>
    </source>
</reference>
<gene>
    <name evidence="1" type="ORF">RPERSI_LOCUS11110</name>
</gene>
<name>A0ACA9PQQ3_9GLOM</name>